<organism evidence="1 2">
    <name type="scientific">Providencia stuartii (strain MRSN 2154)</name>
    <dbReference type="NCBI Taxonomy" id="1157951"/>
    <lineage>
        <taxon>Bacteria</taxon>
        <taxon>Pseudomonadati</taxon>
        <taxon>Pseudomonadota</taxon>
        <taxon>Gammaproteobacteria</taxon>
        <taxon>Enterobacterales</taxon>
        <taxon>Morganellaceae</taxon>
        <taxon>Providencia</taxon>
    </lineage>
</organism>
<sequence>MIKKILIIFIVLISAISVFAYNKLTIFTVQPIGAIPDGVTVVMWKKGDMRFFESPDGLCMQRVGKVNLLCRMTMLGSAIDKDNIIIRLPYSEYAYLKSTNGRKFDR</sequence>
<gene>
    <name evidence="1" type="ordered locus">S70_04400</name>
</gene>
<reference evidence="2" key="2">
    <citation type="submission" date="2012-04" db="EMBL/GenBank/DDBJ databases">
        <title>Complete genome sequence of Providencia stuartii clinical isolate MRSN 2154.</title>
        <authorList>
            <person name="Clifford R.J."/>
            <person name="Hang J."/>
            <person name="Riley M.C."/>
            <person name="Onmus-Leone F."/>
            <person name="Kuschner R.A."/>
            <person name="Lesho E.P."/>
            <person name="Waterman P.E."/>
        </authorList>
    </citation>
    <scope>NUCLEOTIDE SEQUENCE [LARGE SCALE GENOMIC DNA]</scope>
    <source>
        <strain evidence="2">MRSN 2154</strain>
    </source>
</reference>
<dbReference type="OrthoDB" id="8021213at2"/>
<dbReference type="KEGG" id="psi:S70_04400"/>
<reference evidence="1 2" key="1">
    <citation type="journal article" date="2012" name="J. Bacteriol.">
        <title>Complete Genome Sequence of Providencia stuartii Clinical Isolate MRSN 2154.</title>
        <authorList>
            <person name="Clifford R.J."/>
            <person name="Hang J."/>
            <person name="Riley M.C."/>
            <person name="Onmus-Leone F."/>
            <person name="Kuschner R.A."/>
            <person name="Lesho E.P."/>
            <person name="Waterman P.E."/>
        </authorList>
    </citation>
    <scope>NUCLEOTIDE SEQUENCE [LARGE SCALE GENOMIC DNA]</scope>
    <source>
        <strain evidence="1 2">MRSN 2154</strain>
    </source>
</reference>
<dbReference type="HOGENOM" id="CLU_2220831_0_0_6"/>
<accession>A0A140NIM9</accession>
<dbReference type="RefSeq" id="WP_004922284.1">
    <property type="nucleotide sequence ID" value="NC_017731.1"/>
</dbReference>
<dbReference type="Proteomes" id="UP000005012">
    <property type="component" value="Chromosome"/>
</dbReference>
<dbReference type="GeneID" id="93518393"/>
<dbReference type="PATRIC" id="fig|1157951.4.peg.876"/>
<proteinExistence type="predicted"/>
<evidence type="ECO:0000313" key="2">
    <source>
        <dbReference type="Proteomes" id="UP000005012"/>
    </source>
</evidence>
<dbReference type="EMBL" id="CP003488">
    <property type="protein sequence ID" value="AFH92761.1"/>
    <property type="molecule type" value="Genomic_DNA"/>
</dbReference>
<name>A0A140NIM9_PROSM</name>
<dbReference type="AlphaFoldDB" id="A0A140NIM9"/>
<protein>
    <submittedName>
        <fullName evidence="1">Uncharacterized protein</fullName>
    </submittedName>
</protein>
<evidence type="ECO:0000313" key="1">
    <source>
        <dbReference type="EMBL" id="AFH92761.1"/>
    </source>
</evidence>